<dbReference type="Proteomes" id="UP000390335">
    <property type="component" value="Unassembled WGS sequence"/>
</dbReference>
<keyword evidence="2" id="KW-1185">Reference proteome</keyword>
<gene>
    <name evidence="1" type="ORF">RsS93_25880</name>
</gene>
<evidence type="ECO:0000313" key="2">
    <source>
        <dbReference type="Proteomes" id="UP000390335"/>
    </source>
</evidence>
<name>A0ABQ0Z3U4_9HYPH</name>
<sequence length="133" mass="14749">MEHEAMVLLRYGEPEKNSSLRSISARARALRSLSLDLQSVAVSKTLPFLDDKVVPIVEDWYVDKLTLPTLVGRIHYPGRSDPKAWGEFRFTAPIELLSLAGGCALATSRWYRLGSPLPIAADTLATWSYSDVS</sequence>
<comment type="caution">
    <text evidence="1">The sequence shown here is derived from an EMBL/GenBank/DDBJ whole genome shotgun (WGS) entry which is preliminary data.</text>
</comment>
<reference evidence="1 2" key="1">
    <citation type="journal article" date="2020" name="Genome Biol. Evol.">
        <title>Rhizobium dioscoreae sp. nov., a plant growth-promoting bacterium isolated from yam (Dioscorea species).</title>
        <authorList>
            <person name="Ouyabe M."/>
            <person name="Tanaka N."/>
            <person name="Shiwa Y."/>
            <person name="Fujita N."/>
            <person name="Kikuno H."/>
            <person name="Babil P."/>
            <person name="Shiwachi H."/>
        </authorList>
    </citation>
    <scope>NUCLEOTIDE SEQUENCE [LARGE SCALE GENOMIC DNA]</scope>
    <source>
        <strain evidence="1 2">S-93</strain>
    </source>
</reference>
<accession>A0ABQ0Z3U4</accession>
<proteinExistence type="predicted"/>
<dbReference type="EMBL" id="BLAJ01000003">
    <property type="protein sequence ID" value="GES49974.1"/>
    <property type="molecule type" value="Genomic_DNA"/>
</dbReference>
<evidence type="ECO:0000313" key="1">
    <source>
        <dbReference type="EMBL" id="GES49974.1"/>
    </source>
</evidence>
<organism evidence="1 2">
    <name type="scientific">Rhizobium dioscoreae</name>
    <dbReference type="NCBI Taxonomy" id="2653122"/>
    <lineage>
        <taxon>Bacteria</taxon>
        <taxon>Pseudomonadati</taxon>
        <taxon>Pseudomonadota</taxon>
        <taxon>Alphaproteobacteria</taxon>
        <taxon>Hyphomicrobiales</taxon>
        <taxon>Rhizobiaceae</taxon>
        <taxon>Rhizobium/Agrobacterium group</taxon>
        <taxon>Rhizobium</taxon>
    </lineage>
</organism>
<protein>
    <submittedName>
        <fullName evidence="1">Uncharacterized protein</fullName>
    </submittedName>
</protein>